<sequence>MRIELEVKDRSNTAEGIKLAPFRKHIRKTTPHKHNSYFEIIYLTKGAGFHTIDTKQYAIKPPIVFTIRKEQVHFWDITKEPEGFVLIIKKSFIENCLDKDVKRLISNLSFHNCLFPQDDSAMEIYTLLLKEFSRNKDSNRLISDGLLKALLAKLLESVVYKVPKNGNNSIFQAYIDLLNQENKLTNKVSYFAALLNTTPQNLNAICRKEKGQSASEILSEHIISEAKRLLLYTDFTVNEISLQLDFKDNSHFSKYFKRHVTKTPLAFRKENN</sequence>
<evidence type="ECO:0000256" key="2">
    <source>
        <dbReference type="ARBA" id="ARBA00023125"/>
    </source>
</evidence>
<dbReference type="RefSeq" id="WP_109359476.1">
    <property type="nucleotide sequence ID" value="NZ_QFRJ01000006.1"/>
</dbReference>
<dbReference type="Proteomes" id="UP000245370">
    <property type="component" value="Unassembled WGS sequence"/>
</dbReference>
<comment type="caution">
    <text evidence="5">The sequence shown here is derived from an EMBL/GenBank/DDBJ whole genome shotgun (WGS) entry which is preliminary data.</text>
</comment>
<dbReference type="SUPFAM" id="SSF46689">
    <property type="entry name" value="Homeodomain-like"/>
    <property type="match status" value="1"/>
</dbReference>
<dbReference type="Gene3D" id="2.60.120.10">
    <property type="entry name" value="Jelly Rolls"/>
    <property type="match status" value="1"/>
</dbReference>
<protein>
    <submittedName>
        <fullName evidence="5">AraC family transcriptional regulator</fullName>
    </submittedName>
</protein>
<dbReference type="SMART" id="SM00342">
    <property type="entry name" value="HTH_ARAC"/>
    <property type="match status" value="1"/>
</dbReference>
<name>A0A2U2XC71_9FLAO</name>
<dbReference type="SUPFAM" id="SSF51215">
    <property type="entry name" value="Regulatory protein AraC"/>
    <property type="match status" value="1"/>
</dbReference>
<proteinExistence type="predicted"/>
<dbReference type="InterPro" id="IPR003313">
    <property type="entry name" value="AraC-bd"/>
</dbReference>
<dbReference type="GO" id="GO:0003700">
    <property type="term" value="F:DNA-binding transcription factor activity"/>
    <property type="evidence" value="ECO:0007669"/>
    <property type="project" value="InterPro"/>
</dbReference>
<evidence type="ECO:0000259" key="4">
    <source>
        <dbReference type="PROSITE" id="PS01124"/>
    </source>
</evidence>
<dbReference type="EMBL" id="QFRJ01000006">
    <property type="protein sequence ID" value="PWH85395.1"/>
    <property type="molecule type" value="Genomic_DNA"/>
</dbReference>
<feature type="domain" description="HTH araC/xylS-type" evidence="4">
    <location>
        <begin position="168"/>
        <end position="270"/>
    </location>
</feature>
<dbReference type="Gene3D" id="1.10.10.60">
    <property type="entry name" value="Homeodomain-like"/>
    <property type="match status" value="1"/>
</dbReference>
<dbReference type="PANTHER" id="PTHR43280:SF32">
    <property type="entry name" value="TRANSCRIPTIONAL REGULATORY PROTEIN"/>
    <property type="match status" value="1"/>
</dbReference>
<organism evidence="5 6">
    <name type="scientific">Brumimicrobium oceani</name>
    <dbReference type="NCBI Taxonomy" id="2100725"/>
    <lineage>
        <taxon>Bacteria</taxon>
        <taxon>Pseudomonadati</taxon>
        <taxon>Bacteroidota</taxon>
        <taxon>Flavobacteriia</taxon>
        <taxon>Flavobacteriales</taxon>
        <taxon>Crocinitomicaceae</taxon>
        <taxon>Brumimicrobium</taxon>
    </lineage>
</organism>
<keyword evidence="1" id="KW-0805">Transcription regulation</keyword>
<dbReference type="InterPro" id="IPR009057">
    <property type="entry name" value="Homeodomain-like_sf"/>
</dbReference>
<dbReference type="InterPro" id="IPR018060">
    <property type="entry name" value="HTH_AraC"/>
</dbReference>
<keyword evidence="2" id="KW-0238">DNA-binding</keyword>
<evidence type="ECO:0000256" key="3">
    <source>
        <dbReference type="ARBA" id="ARBA00023163"/>
    </source>
</evidence>
<keyword evidence="6" id="KW-1185">Reference proteome</keyword>
<gene>
    <name evidence="5" type="ORF">DIT68_09035</name>
</gene>
<dbReference type="PANTHER" id="PTHR43280">
    <property type="entry name" value="ARAC-FAMILY TRANSCRIPTIONAL REGULATOR"/>
    <property type="match status" value="1"/>
</dbReference>
<dbReference type="PROSITE" id="PS01124">
    <property type="entry name" value="HTH_ARAC_FAMILY_2"/>
    <property type="match status" value="1"/>
</dbReference>
<accession>A0A2U2XC71</accession>
<dbReference type="OrthoDB" id="2585681at2"/>
<dbReference type="InterPro" id="IPR014710">
    <property type="entry name" value="RmlC-like_jellyroll"/>
</dbReference>
<dbReference type="AlphaFoldDB" id="A0A2U2XC71"/>
<dbReference type="Pfam" id="PF02311">
    <property type="entry name" value="AraC_binding"/>
    <property type="match status" value="1"/>
</dbReference>
<dbReference type="GO" id="GO:0043565">
    <property type="term" value="F:sequence-specific DNA binding"/>
    <property type="evidence" value="ECO:0007669"/>
    <property type="project" value="InterPro"/>
</dbReference>
<reference evidence="5 6" key="2">
    <citation type="submission" date="2018-05" db="EMBL/GenBank/DDBJ databases">
        <authorList>
            <person name="Lanie J.A."/>
            <person name="Ng W.-L."/>
            <person name="Kazmierczak K.M."/>
            <person name="Andrzejewski T.M."/>
            <person name="Davidsen T.M."/>
            <person name="Wayne K.J."/>
            <person name="Tettelin H."/>
            <person name="Glass J.I."/>
            <person name="Rusch D."/>
            <person name="Podicherti R."/>
            <person name="Tsui H.-C.T."/>
            <person name="Winkler M.E."/>
        </authorList>
    </citation>
    <scope>NUCLEOTIDE SEQUENCE [LARGE SCALE GENOMIC DNA]</scope>
    <source>
        <strain evidence="5 6">C305</strain>
    </source>
</reference>
<dbReference type="InterPro" id="IPR037923">
    <property type="entry name" value="HTH-like"/>
</dbReference>
<evidence type="ECO:0000256" key="1">
    <source>
        <dbReference type="ARBA" id="ARBA00023015"/>
    </source>
</evidence>
<evidence type="ECO:0000313" key="6">
    <source>
        <dbReference type="Proteomes" id="UP000245370"/>
    </source>
</evidence>
<reference evidence="5 6" key="1">
    <citation type="submission" date="2018-05" db="EMBL/GenBank/DDBJ databases">
        <title>Brumimicrobium oceani sp. nov., isolated from coastal sediment.</title>
        <authorList>
            <person name="Kou Y."/>
        </authorList>
    </citation>
    <scope>NUCLEOTIDE SEQUENCE [LARGE SCALE GENOMIC DNA]</scope>
    <source>
        <strain evidence="5 6">C305</strain>
    </source>
</reference>
<keyword evidence="3" id="KW-0804">Transcription</keyword>
<evidence type="ECO:0000313" key="5">
    <source>
        <dbReference type="EMBL" id="PWH85395.1"/>
    </source>
</evidence>
<dbReference type="Pfam" id="PF12833">
    <property type="entry name" value="HTH_18"/>
    <property type="match status" value="1"/>
</dbReference>